<keyword evidence="8 9" id="KW-0539">Nucleus</keyword>
<keyword evidence="7" id="KW-0804">Transcription</keyword>
<proteinExistence type="predicted"/>
<dbReference type="PROSITE" id="PS51543">
    <property type="entry name" value="FYRC"/>
    <property type="match status" value="1"/>
</dbReference>
<dbReference type="CDD" id="cd21997">
    <property type="entry name" value="HMG_KMT2C-like"/>
    <property type="match status" value="1"/>
</dbReference>
<dbReference type="AlphaFoldDB" id="A0A8S1GXV7"/>
<dbReference type="Pfam" id="PF05965">
    <property type="entry name" value="FYRC"/>
    <property type="match status" value="1"/>
</dbReference>
<dbReference type="Gene3D" id="3.30.160.360">
    <property type="match status" value="1"/>
</dbReference>
<keyword evidence="3" id="KW-0677">Repeat</keyword>
<dbReference type="GO" id="GO:0044666">
    <property type="term" value="C:MLL3/4 complex"/>
    <property type="evidence" value="ECO:0007669"/>
    <property type="project" value="TreeGrafter"/>
</dbReference>
<evidence type="ECO:0000256" key="3">
    <source>
        <dbReference type="ARBA" id="ARBA00022737"/>
    </source>
</evidence>
<dbReference type="GO" id="GO:0042800">
    <property type="term" value="F:histone H3K4 methyltransferase activity"/>
    <property type="evidence" value="ECO:0007669"/>
    <property type="project" value="TreeGrafter"/>
</dbReference>
<evidence type="ECO:0000256" key="7">
    <source>
        <dbReference type="ARBA" id="ARBA00023163"/>
    </source>
</evidence>
<evidence type="ECO:0000256" key="8">
    <source>
        <dbReference type="ARBA" id="ARBA00023242"/>
    </source>
</evidence>
<evidence type="ECO:0000256" key="6">
    <source>
        <dbReference type="ARBA" id="ARBA00023015"/>
    </source>
</evidence>
<name>A0A8S1GXV7_9PELO</name>
<dbReference type="InterPro" id="IPR036910">
    <property type="entry name" value="HMG_box_dom_sf"/>
</dbReference>
<dbReference type="GO" id="GO:0045944">
    <property type="term" value="P:positive regulation of transcription by RNA polymerase II"/>
    <property type="evidence" value="ECO:0007669"/>
    <property type="project" value="TreeGrafter"/>
</dbReference>
<keyword evidence="2" id="KW-0479">Metal-binding</keyword>
<dbReference type="PROSITE" id="PS50118">
    <property type="entry name" value="HMG_BOX_2"/>
    <property type="match status" value="1"/>
</dbReference>
<sequence>MTSAVDMIRCNRCEGQILPSQLTGTRLCSNCNKRTHIACDSSEHGIGFVCITCRQSPLVGDVMFSAPHSPFAHVSRALNPHEVLAGPSMVLSGIPAMQHALSNAVAAVGADIAAMGDFSEIYQQLAEEINSPATTSDSNRNSPSFYPENSPSDVDDDFVPGRCARCRRCGSKVDSGTDLTREGLCIPCHSLRKCPKCVKFYNIGDKIIRCSACSRWEEDEPLGDKATTAAVLYANEKHANLKEQYPEWTDRVRQIQRLWRVLSAEERQEYVNRARENRTSRGKQPRPRKLIQNIVAGSEYEAWVEKMRTRFRLCQEIPKRAKEPGFRNPGPAFATMGITDLRVRPEDVKASTSKGTPSSSTPRCKFCSKAVDPGQPPIRQKLSRLGIAQGDSEECGYGITRWFWSPLDPRVRILFECTIREVEQQPQFVVRAVGSEVLFTGATATEAWKPVLEGVQNTRSQMDVLRFFAKAVQGETLYGLNESAITKITESLTYDYQFELEDTTDKLPCVLREAVSQRRTTAVAYDHITLKTRHPVRSGKLSNVESR</sequence>
<evidence type="ECO:0000256" key="10">
    <source>
        <dbReference type="SAM" id="MobiDB-lite"/>
    </source>
</evidence>
<feature type="compositionally biased region" description="Polar residues" evidence="10">
    <location>
        <begin position="131"/>
        <end position="152"/>
    </location>
</feature>
<evidence type="ECO:0000313" key="13">
    <source>
        <dbReference type="Proteomes" id="UP000835052"/>
    </source>
</evidence>
<comment type="caution">
    <text evidence="12">The sequence shown here is derived from an EMBL/GenBank/DDBJ whole genome shotgun (WGS) entry which is preliminary data.</text>
</comment>
<keyword evidence="4" id="KW-0863">Zinc-finger</keyword>
<evidence type="ECO:0000256" key="2">
    <source>
        <dbReference type="ARBA" id="ARBA00022723"/>
    </source>
</evidence>
<accession>A0A8S1GXV7</accession>
<dbReference type="SUPFAM" id="SSF47095">
    <property type="entry name" value="HMG-box"/>
    <property type="match status" value="1"/>
</dbReference>
<evidence type="ECO:0000256" key="5">
    <source>
        <dbReference type="ARBA" id="ARBA00022833"/>
    </source>
</evidence>
<feature type="DNA-binding region" description="HMG box" evidence="9">
    <location>
        <begin position="223"/>
        <end position="289"/>
    </location>
</feature>
<dbReference type="EMBL" id="CAJGYM010000003">
    <property type="protein sequence ID" value="CAD6185990.1"/>
    <property type="molecule type" value="Genomic_DNA"/>
</dbReference>
<evidence type="ECO:0000259" key="11">
    <source>
        <dbReference type="PROSITE" id="PS50118"/>
    </source>
</evidence>
<dbReference type="OrthoDB" id="308383at2759"/>
<keyword evidence="9" id="KW-0238">DNA-binding</keyword>
<dbReference type="Gene3D" id="1.10.30.10">
    <property type="entry name" value="High mobility group box domain"/>
    <property type="match status" value="1"/>
</dbReference>
<dbReference type="PANTHER" id="PTHR45888">
    <property type="entry name" value="HL01030P-RELATED"/>
    <property type="match status" value="1"/>
</dbReference>
<dbReference type="SMART" id="SM00398">
    <property type="entry name" value="HMG"/>
    <property type="match status" value="1"/>
</dbReference>
<keyword evidence="13" id="KW-1185">Reference proteome</keyword>
<reference evidence="12" key="1">
    <citation type="submission" date="2020-10" db="EMBL/GenBank/DDBJ databases">
        <authorList>
            <person name="Kikuchi T."/>
        </authorList>
    </citation>
    <scope>NUCLEOTIDE SEQUENCE</scope>
    <source>
        <strain evidence="12">NKZ352</strain>
    </source>
</reference>
<dbReference type="GO" id="GO:0003677">
    <property type="term" value="F:DNA binding"/>
    <property type="evidence" value="ECO:0007669"/>
    <property type="project" value="UniProtKB-UniRule"/>
</dbReference>
<keyword evidence="6" id="KW-0805">Transcription regulation</keyword>
<dbReference type="Proteomes" id="UP000835052">
    <property type="component" value="Unassembled WGS sequence"/>
</dbReference>
<keyword evidence="5" id="KW-0862">Zinc</keyword>
<dbReference type="PANTHER" id="PTHR45888:SF6">
    <property type="entry name" value="HL01030P-RELATED"/>
    <property type="match status" value="1"/>
</dbReference>
<dbReference type="GO" id="GO:0003713">
    <property type="term" value="F:transcription coactivator activity"/>
    <property type="evidence" value="ECO:0007669"/>
    <property type="project" value="TreeGrafter"/>
</dbReference>
<dbReference type="InterPro" id="IPR003889">
    <property type="entry name" value="FYrich_C"/>
</dbReference>
<evidence type="ECO:0000256" key="4">
    <source>
        <dbReference type="ARBA" id="ARBA00022771"/>
    </source>
</evidence>
<evidence type="ECO:0000256" key="9">
    <source>
        <dbReference type="PROSITE-ProRule" id="PRU00267"/>
    </source>
</evidence>
<feature type="region of interest" description="Disordered" evidence="10">
    <location>
        <begin position="131"/>
        <end position="153"/>
    </location>
</feature>
<dbReference type="InterPro" id="IPR009071">
    <property type="entry name" value="HMG_box_dom"/>
</dbReference>
<evidence type="ECO:0000313" key="12">
    <source>
        <dbReference type="EMBL" id="CAD6185990.1"/>
    </source>
</evidence>
<dbReference type="GO" id="GO:0008270">
    <property type="term" value="F:zinc ion binding"/>
    <property type="evidence" value="ECO:0007669"/>
    <property type="project" value="UniProtKB-KW"/>
</dbReference>
<dbReference type="Pfam" id="PF09011">
    <property type="entry name" value="HMG_box_2"/>
    <property type="match status" value="1"/>
</dbReference>
<organism evidence="12 13">
    <name type="scientific">Caenorhabditis auriculariae</name>
    <dbReference type="NCBI Taxonomy" id="2777116"/>
    <lineage>
        <taxon>Eukaryota</taxon>
        <taxon>Metazoa</taxon>
        <taxon>Ecdysozoa</taxon>
        <taxon>Nematoda</taxon>
        <taxon>Chromadorea</taxon>
        <taxon>Rhabditida</taxon>
        <taxon>Rhabditina</taxon>
        <taxon>Rhabditomorpha</taxon>
        <taxon>Rhabditoidea</taxon>
        <taxon>Rhabditidae</taxon>
        <taxon>Peloderinae</taxon>
        <taxon>Caenorhabditis</taxon>
    </lineage>
</organism>
<dbReference type="SMART" id="SM00542">
    <property type="entry name" value="FYRC"/>
    <property type="match status" value="1"/>
</dbReference>
<protein>
    <recommendedName>
        <fullName evidence="11">HMG box domain-containing protein</fullName>
    </recommendedName>
</protein>
<feature type="domain" description="HMG box" evidence="11">
    <location>
        <begin position="223"/>
        <end position="289"/>
    </location>
</feature>
<gene>
    <name evidence="12" type="ORF">CAUJ_LOCUS1909</name>
</gene>
<comment type="subcellular location">
    <subcellularLocation>
        <location evidence="1">Nucleus</location>
    </subcellularLocation>
</comment>
<evidence type="ECO:0000256" key="1">
    <source>
        <dbReference type="ARBA" id="ARBA00004123"/>
    </source>
</evidence>